<dbReference type="RefSeq" id="WP_390222562.1">
    <property type="nucleotide sequence ID" value="NZ_JBHTAA010000002.1"/>
</dbReference>
<dbReference type="AlphaFoldDB" id="A0ABD5ZDD8"/>
<keyword evidence="2" id="KW-1185">Reference proteome</keyword>
<sequence>MAVTALVVFFLLTVFAGTASAQECSIDLEAQDELVVAYNDNADQIPGVLRGQLSGQSVDLRIDTSSGERQYAIRTDSEGRIDSFQEGQAADPTVRVETSASTLCSIIDSNDPVTASSAAYENGEITISGVGVVNSIKIEVVKVATRLLFSFL</sequence>
<accession>A0ABD5ZDD8</accession>
<dbReference type="Proteomes" id="UP001596481">
    <property type="component" value="Unassembled WGS sequence"/>
</dbReference>
<gene>
    <name evidence="1" type="ORF">ACFQJC_06830</name>
</gene>
<comment type="caution">
    <text evidence="1">The sequence shown here is derived from an EMBL/GenBank/DDBJ whole genome shotgun (WGS) entry which is preliminary data.</text>
</comment>
<evidence type="ECO:0000313" key="2">
    <source>
        <dbReference type="Proteomes" id="UP001596481"/>
    </source>
</evidence>
<protein>
    <submittedName>
        <fullName evidence="1">Uncharacterized protein</fullName>
    </submittedName>
</protein>
<evidence type="ECO:0000313" key="1">
    <source>
        <dbReference type="EMBL" id="MFC7203223.1"/>
    </source>
</evidence>
<reference evidence="1 2" key="1">
    <citation type="journal article" date="2019" name="Int. J. Syst. Evol. Microbiol.">
        <title>The Global Catalogue of Microorganisms (GCM) 10K type strain sequencing project: providing services to taxonomists for standard genome sequencing and annotation.</title>
        <authorList>
            <consortium name="The Broad Institute Genomics Platform"/>
            <consortium name="The Broad Institute Genome Sequencing Center for Infectious Disease"/>
            <person name="Wu L."/>
            <person name="Ma J."/>
        </authorList>
    </citation>
    <scope>NUCLEOTIDE SEQUENCE [LARGE SCALE GENOMIC DNA]</scope>
    <source>
        <strain evidence="1 2">DSM 29988</strain>
    </source>
</reference>
<name>A0ABD5ZDD8_9EURY</name>
<dbReference type="EMBL" id="JBHTAA010000002">
    <property type="protein sequence ID" value="MFC7203223.1"/>
    <property type="molecule type" value="Genomic_DNA"/>
</dbReference>
<proteinExistence type="predicted"/>
<organism evidence="1 2">
    <name type="scientific">Haloferax namakaokahaiae</name>
    <dbReference type="NCBI Taxonomy" id="1748331"/>
    <lineage>
        <taxon>Archaea</taxon>
        <taxon>Methanobacteriati</taxon>
        <taxon>Methanobacteriota</taxon>
        <taxon>Stenosarchaea group</taxon>
        <taxon>Halobacteria</taxon>
        <taxon>Halobacteriales</taxon>
        <taxon>Haloferacaceae</taxon>
        <taxon>Haloferax</taxon>
    </lineage>
</organism>